<organism evidence="1">
    <name type="scientific">hydrocarbon metagenome</name>
    <dbReference type="NCBI Taxonomy" id="938273"/>
    <lineage>
        <taxon>unclassified sequences</taxon>
        <taxon>metagenomes</taxon>
        <taxon>ecological metagenomes</taxon>
    </lineage>
</organism>
<dbReference type="InterPro" id="IPR002763">
    <property type="entry name" value="DUF72"/>
</dbReference>
<accession>A0A0W8FZS4</accession>
<dbReference type="SUPFAM" id="SSF117396">
    <property type="entry name" value="TM1631-like"/>
    <property type="match status" value="1"/>
</dbReference>
<reference evidence="1" key="1">
    <citation type="journal article" date="2015" name="Proc. Natl. Acad. Sci. U.S.A.">
        <title>Networks of energetic and metabolic interactions define dynamics in microbial communities.</title>
        <authorList>
            <person name="Embree M."/>
            <person name="Liu J.K."/>
            <person name="Al-Bassam M.M."/>
            <person name="Zengler K."/>
        </authorList>
    </citation>
    <scope>NUCLEOTIDE SEQUENCE</scope>
</reference>
<dbReference type="Gene3D" id="3.20.20.410">
    <property type="entry name" value="Protein of unknown function UPF0759"/>
    <property type="match status" value="1"/>
</dbReference>
<sequence>MKKLYTGTAGWSYKDWIGSFYPKKQSADFNWLEYYSQFFNCVEVNSSYYSYIDPKIVNSWLKHTADKNDFLFTLKLHQDFTHKKNFTNENTKAVKFVLDKLASEGKLGGLLMQFPYSFSLDKENANNVKNLVDTFAEYEKFIEVRHKSWFIDRFFDFVKSNNSSLCVIDQPMLGKAIDFQPNVIGDNLYLRFHGRNEKAWSQSIKNFGKKQTYEQQSARYDYLYSPGELIEIDQKLKEVIDTVNKVIVIMNNHPHGNAVANALEMLHLLSDKMKINVPENTLKAYPRLKKII</sequence>
<evidence type="ECO:0008006" key="2">
    <source>
        <dbReference type="Google" id="ProtNLM"/>
    </source>
</evidence>
<protein>
    <recommendedName>
        <fullName evidence="2">DUF72 domain-containing protein</fullName>
    </recommendedName>
</protein>
<gene>
    <name evidence="1" type="ORF">ASZ90_003775</name>
</gene>
<dbReference type="InterPro" id="IPR036520">
    <property type="entry name" value="UPF0759_sf"/>
</dbReference>
<dbReference type="PANTHER" id="PTHR30348:SF13">
    <property type="entry name" value="UPF0759 PROTEIN YUNF"/>
    <property type="match status" value="1"/>
</dbReference>
<proteinExistence type="predicted"/>
<evidence type="ECO:0000313" key="1">
    <source>
        <dbReference type="EMBL" id="KUG26395.1"/>
    </source>
</evidence>
<dbReference type="PANTHER" id="PTHR30348">
    <property type="entry name" value="UNCHARACTERIZED PROTEIN YECE"/>
    <property type="match status" value="1"/>
</dbReference>
<dbReference type="AlphaFoldDB" id="A0A0W8FZS4"/>
<dbReference type="Pfam" id="PF01904">
    <property type="entry name" value="DUF72"/>
    <property type="match status" value="1"/>
</dbReference>
<dbReference type="EMBL" id="LNQE01000473">
    <property type="protein sequence ID" value="KUG26395.1"/>
    <property type="molecule type" value="Genomic_DNA"/>
</dbReference>
<comment type="caution">
    <text evidence="1">The sequence shown here is derived from an EMBL/GenBank/DDBJ whole genome shotgun (WGS) entry which is preliminary data.</text>
</comment>
<name>A0A0W8FZS4_9ZZZZ</name>